<proteinExistence type="predicted"/>
<sequence length="161" mass="18558">MFPSKRKGSPSPSHAPAPKRPKRASPWDPPFTGELSPIRRDYHLPCPSTSPDFVVQLNSLKESLMTTLQEVFVTFLLMWAHLKIQITFEKEGEACSFWFILPKHYIKQEQDLEDIIEKMLEDLVHFFMEELGNEKSYSNTGRNLELRIPLSSSHATALKTK</sequence>
<gene>
    <name evidence="1" type="ORF">CTOB1V02_LOCUS11679</name>
</gene>
<evidence type="ECO:0000313" key="1">
    <source>
        <dbReference type="EMBL" id="CAD7233860.1"/>
    </source>
</evidence>
<dbReference type="AlphaFoldDB" id="A0A7R8ZW28"/>
<reference evidence="1" key="1">
    <citation type="submission" date="2020-11" db="EMBL/GenBank/DDBJ databases">
        <authorList>
            <person name="Tran Van P."/>
        </authorList>
    </citation>
    <scope>NUCLEOTIDE SEQUENCE</scope>
</reference>
<protein>
    <submittedName>
        <fullName evidence="1">Uncharacterized protein</fullName>
    </submittedName>
</protein>
<name>A0A7R8ZW28_9CRUS</name>
<dbReference type="EMBL" id="OB667116">
    <property type="protein sequence ID" value="CAD7233860.1"/>
    <property type="molecule type" value="Genomic_DNA"/>
</dbReference>
<accession>A0A7R8ZW28</accession>
<organism evidence="1">
    <name type="scientific">Cyprideis torosa</name>
    <dbReference type="NCBI Taxonomy" id="163714"/>
    <lineage>
        <taxon>Eukaryota</taxon>
        <taxon>Metazoa</taxon>
        <taxon>Ecdysozoa</taxon>
        <taxon>Arthropoda</taxon>
        <taxon>Crustacea</taxon>
        <taxon>Oligostraca</taxon>
        <taxon>Ostracoda</taxon>
        <taxon>Podocopa</taxon>
        <taxon>Podocopida</taxon>
        <taxon>Cytherocopina</taxon>
        <taxon>Cytheroidea</taxon>
        <taxon>Cytherideidae</taxon>
        <taxon>Cyprideis</taxon>
    </lineage>
</organism>